<gene>
    <name evidence="3" type="ORF">HLH48_19960</name>
</gene>
<evidence type="ECO:0000259" key="2">
    <source>
        <dbReference type="Pfam" id="PF02589"/>
    </source>
</evidence>
<dbReference type="SUPFAM" id="SSF100950">
    <property type="entry name" value="NagB/RpiA/CoA transferase-like"/>
    <property type="match status" value="1"/>
</dbReference>
<reference evidence="3 4" key="1">
    <citation type="submission" date="2020-04" db="EMBL/GenBank/DDBJ databases">
        <title>Description of novel Gluconacetobacter.</title>
        <authorList>
            <person name="Sombolestani A."/>
        </authorList>
    </citation>
    <scope>NUCLEOTIDE SEQUENCE [LARGE SCALE GENOMIC DNA]</scope>
    <source>
        <strain evidence="3 4">LMG 19747</strain>
    </source>
</reference>
<feature type="region of interest" description="Disordered" evidence="1">
    <location>
        <begin position="1"/>
        <end position="33"/>
    </location>
</feature>
<dbReference type="RefSeq" id="WP_182999224.1">
    <property type="nucleotide sequence ID" value="NZ_JABEQJ010000037.1"/>
</dbReference>
<name>A0A7W4NQH9_9PROT</name>
<dbReference type="Pfam" id="PF02589">
    <property type="entry name" value="LUD_dom"/>
    <property type="match status" value="1"/>
</dbReference>
<sequence>MSARDTILATLRRNGPDPSAHPLPDPARLGDADASPERFAASLAQMGGTLLDRQPGETLDQAIARRFPQPGLMICSLVPEATGTVRIEDLPTPRSAEPVDLTIVRAAFGIAETGSIFLSEAQLRLNALAHLTQHMVVLLDPTQITANMHTAYLRPEFHTARYGVLMSGPSATADIQGVLIRGAQGVRSLAVCFVPQQEDRGGSAPT</sequence>
<comment type="caution">
    <text evidence="3">The sequence shown here is derived from an EMBL/GenBank/DDBJ whole genome shotgun (WGS) entry which is preliminary data.</text>
</comment>
<evidence type="ECO:0000313" key="3">
    <source>
        <dbReference type="EMBL" id="MBB2162402.1"/>
    </source>
</evidence>
<accession>A0A7W4NQH9</accession>
<evidence type="ECO:0000313" key="4">
    <source>
        <dbReference type="Proteomes" id="UP000589085"/>
    </source>
</evidence>
<dbReference type="InterPro" id="IPR037171">
    <property type="entry name" value="NagB/RpiA_transferase-like"/>
</dbReference>
<organism evidence="3 4">
    <name type="scientific">Gluconacetobacter sacchari</name>
    <dbReference type="NCBI Taxonomy" id="92759"/>
    <lineage>
        <taxon>Bacteria</taxon>
        <taxon>Pseudomonadati</taxon>
        <taxon>Pseudomonadota</taxon>
        <taxon>Alphaproteobacteria</taxon>
        <taxon>Acetobacterales</taxon>
        <taxon>Acetobacteraceae</taxon>
        <taxon>Gluconacetobacter</taxon>
    </lineage>
</organism>
<dbReference type="AlphaFoldDB" id="A0A7W4NQH9"/>
<dbReference type="InterPro" id="IPR024185">
    <property type="entry name" value="FTHF_cligase-like_sf"/>
</dbReference>
<dbReference type="Proteomes" id="UP000589085">
    <property type="component" value="Unassembled WGS sequence"/>
</dbReference>
<dbReference type="EMBL" id="JABEQJ010000037">
    <property type="protein sequence ID" value="MBB2162402.1"/>
    <property type="molecule type" value="Genomic_DNA"/>
</dbReference>
<proteinExistence type="predicted"/>
<dbReference type="Gene3D" id="3.40.50.10420">
    <property type="entry name" value="NagB/RpiA/CoA transferase-like"/>
    <property type="match status" value="1"/>
</dbReference>
<dbReference type="PANTHER" id="PTHR43682">
    <property type="entry name" value="LACTATE UTILIZATION PROTEIN C"/>
    <property type="match status" value="1"/>
</dbReference>
<protein>
    <submittedName>
        <fullName evidence="3">LUD domain-containing protein</fullName>
    </submittedName>
</protein>
<dbReference type="PANTHER" id="PTHR43682:SF1">
    <property type="entry name" value="LACTATE UTILIZATION PROTEIN C"/>
    <property type="match status" value="1"/>
</dbReference>
<dbReference type="InterPro" id="IPR003741">
    <property type="entry name" value="LUD_dom"/>
</dbReference>
<evidence type="ECO:0000256" key="1">
    <source>
        <dbReference type="SAM" id="MobiDB-lite"/>
    </source>
</evidence>
<feature type="domain" description="LUD" evidence="2">
    <location>
        <begin position="94"/>
        <end position="193"/>
    </location>
</feature>